<dbReference type="PRINTS" id="PR00633">
    <property type="entry name" value="RCCNDNSATION"/>
</dbReference>
<keyword evidence="4" id="KW-1185">Reference proteome</keyword>
<evidence type="ECO:0000256" key="2">
    <source>
        <dbReference type="PROSITE-ProRule" id="PRU00235"/>
    </source>
</evidence>
<dbReference type="PANTHER" id="PTHR22872:SF9">
    <property type="entry name" value="X-LINKED RETINITIS PIGMENTOSA GTPASE REGULATOR"/>
    <property type="match status" value="1"/>
</dbReference>
<dbReference type="SUPFAM" id="SSF50985">
    <property type="entry name" value="RCC1/BLIP-II"/>
    <property type="match status" value="1"/>
</dbReference>
<dbReference type="RefSeq" id="XP_008809903.2">
    <property type="nucleotide sequence ID" value="XM_008811681.3"/>
</dbReference>
<dbReference type="Pfam" id="PF13540">
    <property type="entry name" value="RCC1_2"/>
    <property type="match status" value="1"/>
</dbReference>
<dbReference type="OrthoDB" id="239701at2759"/>
<dbReference type="GeneID" id="103721456"/>
<sequence>MARSGRLGTGTGPSPSAPLAPDSEPETPILPSSPEYAEPPAELPPFTGDLRATLEGFCGPFESLPNSDEFGRALRELRPEWLDDGSKVDSGMVAVALLCRTSTTATFGYRTCFHFPYDRNFRTNYSFAQSAIAKSVFGHVGYKVAVLLECNENSVKYLIIFLGNFSDFDLSANCLAIVYCFWAANSNFELGRGDRTSDWKPRLIPSLNDVRIIQIACGGYHSLALTDNGKVLSWGHGGHGQLGHHSIQNQGVPLVIEALAQENIVFIACGGSSSAAVTDTGKLFMWGNARDCQLGVPGLPDVQPFPIEVKFLMEDEELGPHHVISVAVGASHGMCLVARQCQLLEDLPSRLYQTP</sequence>
<evidence type="ECO:0000313" key="5">
    <source>
        <dbReference type="RefSeq" id="XP_008809903.2"/>
    </source>
</evidence>
<dbReference type="Gene3D" id="2.130.10.30">
    <property type="entry name" value="Regulator of chromosome condensation 1/beta-lactamase-inhibitor protein II"/>
    <property type="match status" value="1"/>
</dbReference>
<dbReference type="InterPro" id="IPR000408">
    <property type="entry name" value="Reg_chr_condens"/>
</dbReference>
<dbReference type="InterPro" id="IPR051625">
    <property type="entry name" value="Signaling_Regulatory_Domain"/>
</dbReference>
<dbReference type="PANTHER" id="PTHR22872">
    <property type="entry name" value="BTK-BINDING PROTEIN-RELATED"/>
    <property type="match status" value="1"/>
</dbReference>
<feature type="repeat" description="RCC1" evidence="2">
    <location>
        <begin position="176"/>
        <end position="228"/>
    </location>
</feature>
<dbReference type="PROSITE" id="PS50012">
    <property type="entry name" value="RCC1_3"/>
    <property type="match status" value="3"/>
</dbReference>
<dbReference type="InterPro" id="IPR009091">
    <property type="entry name" value="RCC1/BLIP-II"/>
</dbReference>
<dbReference type="AlphaFoldDB" id="A0A8B7CZC4"/>
<proteinExistence type="predicted"/>
<feature type="compositionally biased region" description="Low complexity" evidence="3">
    <location>
        <begin position="30"/>
        <end position="40"/>
    </location>
</feature>
<dbReference type="Pfam" id="PF00415">
    <property type="entry name" value="RCC1"/>
    <property type="match status" value="1"/>
</dbReference>
<accession>A0A8B7CZC4</accession>
<organism evidence="4 5">
    <name type="scientific">Phoenix dactylifera</name>
    <name type="common">Date palm</name>
    <dbReference type="NCBI Taxonomy" id="42345"/>
    <lineage>
        <taxon>Eukaryota</taxon>
        <taxon>Viridiplantae</taxon>
        <taxon>Streptophyta</taxon>
        <taxon>Embryophyta</taxon>
        <taxon>Tracheophyta</taxon>
        <taxon>Spermatophyta</taxon>
        <taxon>Magnoliopsida</taxon>
        <taxon>Liliopsida</taxon>
        <taxon>Arecaceae</taxon>
        <taxon>Coryphoideae</taxon>
        <taxon>Phoeniceae</taxon>
        <taxon>Phoenix</taxon>
    </lineage>
</organism>
<evidence type="ECO:0000313" key="4">
    <source>
        <dbReference type="Proteomes" id="UP000228380"/>
    </source>
</evidence>
<feature type="repeat" description="RCC1" evidence="2">
    <location>
        <begin position="229"/>
        <end position="280"/>
    </location>
</feature>
<dbReference type="Proteomes" id="UP000228380">
    <property type="component" value="Unplaced"/>
</dbReference>
<gene>
    <name evidence="5" type="primary">LOC103721456</name>
</gene>
<evidence type="ECO:0000256" key="3">
    <source>
        <dbReference type="SAM" id="MobiDB-lite"/>
    </source>
</evidence>
<reference evidence="5" key="1">
    <citation type="submission" date="2025-08" db="UniProtKB">
        <authorList>
            <consortium name="RefSeq"/>
        </authorList>
    </citation>
    <scope>IDENTIFICATION</scope>
    <source>
        <tissue evidence="5">Young leaves</tissue>
    </source>
</reference>
<evidence type="ECO:0000256" key="1">
    <source>
        <dbReference type="ARBA" id="ARBA00022737"/>
    </source>
</evidence>
<feature type="region of interest" description="Disordered" evidence="3">
    <location>
        <begin position="1"/>
        <end position="45"/>
    </location>
</feature>
<dbReference type="PROSITE" id="PS00626">
    <property type="entry name" value="RCC1_2"/>
    <property type="match status" value="1"/>
</dbReference>
<dbReference type="KEGG" id="pda:103721456"/>
<keyword evidence="1" id="KW-0677">Repeat</keyword>
<feature type="repeat" description="RCC1" evidence="2">
    <location>
        <begin position="281"/>
        <end position="339"/>
    </location>
</feature>
<name>A0A8B7CZC4_PHODC</name>
<protein>
    <submittedName>
        <fullName evidence="5">Regulator of chromosome condensation-like</fullName>
    </submittedName>
</protein>